<dbReference type="SUPFAM" id="SSF48179">
    <property type="entry name" value="6-phosphogluconate dehydrogenase C-terminal domain-like"/>
    <property type="match status" value="1"/>
</dbReference>
<name>A0A366KBC9_9BIFI</name>
<dbReference type="GO" id="GO:0008691">
    <property type="term" value="F:3-hydroxybutyryl-CoA dehydrogenase activity"/>
    <property type="evidence" value="ECO:0007669"/>
    <property type="project" value="UniProtKB-EC"/>
</dbReference>
<dbReference type="Pfam" id="PF02737">
    <property type="entry name" value="3HCDH_N"/>
    <property type="match status" value="1"/>
</dbReference>
<dbReference type="GO" id="GO:0003857">
    <property type="term" value="F:(3S)-3-hydroxyacyl-CoA dehydrogenase (NAD+) activity"/>
    <property type="evidence" value="ECO:0007669"/>
    <property type="project" value="UniProtKB-EC"/>
</dbReference>
<dbReference type="SUPFAM" id="SSF51735">
    <property type="entry name" value="NAD(P)-binding Rossmann-fold domains"/>
    <property type="match status" value="1"/>
</dbReference>
<evidence type="ECO:0000259" key="9">
    <source>
        <dbReference type="Pfam" id="PF00725"/>
    </source>
</evidence>
<feature type="domain" description="3-hydroxyacyl-CoA dehydrogenase NAD binding" evidence="10">
    <location>
        <begin position="6"/>
        <end position="183"/>
    </location>
</feature>
<evidence type="ECO:0000256" key="3">
    <source>
        <dbReference type="ARBA" id="ARBA00022832"/>
    </source>
</evidence>
<feature type="site" description="Important for catalytic activity" evidence="8">
    <location>
        <position position="141"/>
    </location>
</feature>
<keyword evidence="5" id="KW-0520">NAD</keyword>
<dbReference type="InterPro" id="IPR013328">
    <property type="entry name" value="6PGD_dom2"/>
</dbReference>
<comment type="caution">
    <text evidence="11">The sequence shown here is derived from an EMBL/GenBank/DDBJ whole genome shotgun (WGS) entry which is preliminary data.</text>
</comment>
<dbReference type="OrthoDB" id="9771883at2"/>
<comment type="pathway">
    <text evidence="1">Lipid metabolism; fatty acid beta-oxidation.</text>
</comment>
<comment type="catalytic activity">
    <reaction evidence="7">
        <text>a (3S)-3-hydroxyacyl-CoA + NAD(+) = a 3-oxoacyl-CoA + NADH + H(+)</text>
        <dbReference type="Rhea" id="RHEA:22432"/>
        <dbReference type="ChEBI" id="CHEBI:15378"/>
        <dbReference type="ChEBI" id="CHEBI:57318"/>
        <dbReference type="ChEBI" id="CHEBI:57540"/>
        <dbReference type="ChEBI" id="CHEBI:57945"/>
        <dbReference type="ChEBI" id="CHEBI:90726"/>
        <dbReference type="EC" id="1.1.1.35"/>
    </reaction>
</comment>
<dbReference type="InterPro" id="IPR006176">
    <property type="entry name" value="3-OHacyl-CoA_DH_NAD-bd"/>
</dbReference>
<keyword evidence="12" id="KW-1185">Reference proteome</keyword>
<dbReference type="Proteomes" id="UP000252345">
    <property type="component" value="Unassembled WGS sequence"/>
</dbReference>
<dbReference type="PANTHER" id="PTHR43561">
    <property type="match status" value="1"/>
</dbReference>
<keyword evidence="4 11" id="KW-0560">Oxidoreductase</keyword>
<dbReference type="Pfam" id="PF00725">
    <property type="entry name" value="3HCDH"/>
    <property type="match status" value="1"/>
</dbReference>
<reference evidence="11 12" key="1">
    <citation type="submission" date="2017-10" db="EMBL/GenBank/DDBJ databases">
        <title>Bifidobacterium xylocopum sp. nov. and Bifidobacterium aemilianum sp. nov., from the carpenter bee (Xylocopa violacea) digestive tract.</title>
        <authorList>
            <person name="Alberoni D."/>
            <person name="Baffoni L."/>
            <person name="Di Gioia D."/>
            <person name="Gaggia F."/>
            <person name="Biavati B."/>
        </authorList>
    </citation>
    <scope>NUCLEOTIDE SEQUENCE [LARGE SCALE GENOMIC DNA]</scope>
    <source>
        <strain evidence="11 12">XV2</strain>
    </source>
</reference>
<protein>
    <submittedName>
        <fullName evidence="11">3-hydroxybutyryl-CoA dehydrogenase</fullName>
        <ecNumber evidence="11">1.1.1.157</ecNumber>
    </submittedName>
</protein>
<evidence type="ECO:0000256" key="8">
    <source>
        <dbReference type="PIRSR" id="PIRSR000105-1"/>
    </source>
</evidence>
<dbReference type="NCBIfam" id="NF006143">
    <property type="entry name" value="PRK08293.1"/>
    <property type="match status" value="1"/>
</dbReference>
<dbReference type="InterPro" id="IPR036291">
    <property type="entry name" value="NAD(P)-bd_dom_sf"/>
</dbReference>
<evidence type="ECO:0000256" key="4">
    <source>
        <dbReference type="ARBA" id="ARBA00023002"/>
    </source>
</evidence>
<dbReference type="InterPro" id="IPR008927">
    <property type="entry name" value="6-PGluconate_DH-like_C_sf"/>
</dbReference>
<evidence type="ECO:0000313" key="11">
    <source>
        <dbReference type="EMBL" id="RBP99030.1"/>
    </source>
</evidence>
<keyword evidence="3" id="KW-0276">Fatty acid metabolism</keyword>
<accession>A0A366KBC9</accession>
<keyword evidence="6" id="KW-0443">Lipid metabolism</keyword>
<dbReference type="InterPro" id="IPR022694">
    <property type="entry name" value="3-OHacyl-CoA_DH"/>
</dbReference>
<dbReference type="Gene3D" id="1.10.1040.10">
    <property type="entry name" value="N-(1-d-carboxylethyl)-l-norvaline Dehydrogenase, domain 2"/>
    <property type="match status" value="1"/>
</dbReference>
<evidence type="ECO:0000313" key="12">
    <source>
        <dbReference type="Proteomes" id="UP000252345"/>
    </source>
</evidence>
<sequence length="296" mass="32709">MNLERVTVAGGGVLGSQIAYQSAFKGKTVIIYDINDEAIEQVKKRVNALRDQYKHDIQATDEQFDDGLSRLSFTTDLASAVADADLVIEAVPESPSIKHDLYHNLSAMAPERTIFASNSSTFVPSVYMEDTGRPDRFLNMHFANQIWMNNTAEIMGSPKTDPDVFAQIVRFAREIGMVPIELKKEQPGYVLNTLLIPLLNAGGYLWGNDIADPHTIDKTWMVGTGAPMGPFGILDVVGLRTCYNITKDQSGDNPQAQPFLAKVKEMLDEGKLGRESGEGFYHYPNPEFADPGFLKS</sequence>
<dbReference type="EC" id="1.1.1.157" evidence="11"/>
<organism evidence="11 12">
    <name type="scientific">Bifidobacterium xylocopae</name>
    <dbReference type="NCBI Taxonomy" id="2493119"/>
    <lineage>
        <taxon>Bacteria</taxon>
        <taxon>Bacillati</taxon>
        <taxon>Actinomycetota</taxon>
        <taxon>Actinomycetes</taxon>
        <taxon>Bifidobacteriales</taxon>
        <taxon>Bifidobacteriaceae</taxon>
        <taxon>Bifidobacterium</taxon>
    </lineage>
</organism>
<dbReference type="InterPro" id="IPR052242">
    <property type="entry name" value="Mito_3-hydroxyacyl-CoA_DH"/>
</dbReference>
<dbReference type="GO" id="GO:0006635">
    <property type="term" value="P:fatty acid beta-oxidation"/>
    <property type="evidence" value="ECO:0007669"/>
    <property type="project" value="TreeGrafter"/>
</dbReference>
<evidence type="ECO:0000256" key="5">
    <source>
        <dbReference type="ARBA" id="ARBA00023027"/>
    </source>
</evidence>
<evidence type="ECO:0000259" key="10">
    <source>
        <dbReference type="Pfam" id="PF02737"/>
    </source>
</evidence>
<dbReference type="PANTHER" id="PTHR43561:SF3">
    <property type="entry name" value="HYDROXYACYL-COENZYME A DEHYDROGENASE, MITOCHONDRIAL"/>
    <property type="match status" value="1"/>
</dbReference>
<dbReference type="InterPro" id="IPR006108">
    <property type="entry name" value="3HC_DH_C"/>
</dbReference>
<dbReference type="Gene3D" id="3.40.50.720">
    <property type="entry name" value="NAD(P)-binding Rossmann-like Domain"/>
    <property type="match status" value="1"/>
</dbReference>
<dbReference type="AlphaFoldDB" id="A0A366KBC9"/>
<dbReference type="PIRSF" id="PIRSF000105">
    <property type="entry name" value="HCDH"/>
    <property type="match status" value="1"/>
</dbReference>
<proteinExistence type="predicted"/>
<evidence type="ECO:0000256" key="6">
    <source>
        <dbReference type="ARBA" id="ARBA00023098"/>
    </source>
</evidence>
<evidence type="ECO:0000256" key="7">
    <source>
        <dbReference type="ARBA" id="ARBA00049556"/>
    </source>
</evidence>
<comment type="pathway">
    <text evidence="2">Lipid metabolism; butanoate metabolism.</text>
</comment>
<dbReference type="GO" id="GO:0070403">
    <property type="term" value="F:NAD+ binding"/>
    <property type="evidence" value="ECO:0007669"/>
    <property type="project" value="InterPro"/>
</dbReference>
<evidence type="ECO:0000256" key="1">
    <source>
        <dbReference type="ARBA" id="ARBA00005005"/>
    </source>
</evidence>
<feature type="domain" description="3-hydroxyacyl-CoA dehydrogenase C-terminal" evidence="9">
    <location>
        <begin position="188"/>
        <end position="283"/>
    </location>
</feature>
<gene>
    <name evidence="11" type="ORF">CRD59_06055</name>
</gene>
<evidence type="ECO:0000256" key="2">
    <source>
        <dbReference type="ARBA" id="ARBA00005086"/>
    </source>
</evidence>
<dbReference type="EMBL" id="PDCH01000012">
    <property type="protein sequence ID" value="RBP99030.1"/>
    <property type="molecule type" value="Genomic_DNA"/>
</dbReference>
<dbReference type="RefSeq" id="WP_113853791.1">
    <property type="nucleotide sequence ID" value="NZ_PDCH01000012.1"/>
</dbReference>